<evidence type="ECO:0000256" key="10">
    <source>
        <dbReference type="ARBA" id="ARBA00022840"/>
    </source>
</evidence>
<evidence type="ECO:0000256" key="12">
    <source>
        <dbReference type="ARBA" id="ARBA00023012"/>
    </source>
</evidence>
<evidence type="ECO:0000256" key="5">
    <source>
        <dbReference type="ARBA" id="ARBA00022553"/>
    </source>
</evidence>
<evidence type="ECO:0000256" key="7">
    <source>
        <dbReference type="ARBA" id="ARBA00022692"/>
    </source>
</evidence>
<evidence type="ECO:0000256" key="6">
    <source>
        <dbReference type="ARBA" id="ARBA00022679"/>
    </source>
</evidence>
<keyword evidence="10" id="KW-0067">ATP-binding</keyword>
<dbReference type="SMART" id="SM00387">
    <property type="entry name" value="HATPase_c"/>
    <property type="match status" value="1"/>
</dbReference>
<dbReference type="PROSITE" id="PS50109">
    <property type="entry name" value="HIS_KIN"/>
    <property type="match status" value="1"/>
</dbReference>
<dbReference type="Gene3D" id="3.30.565.10">
    <property type="entry name" value="Histidine kinase-like ATPase, C-terminal domain"/>
    <property type="match status" value="1"/>
</dbReference>
<feature type="domain" description="Histidine kinase" evidence="15">
    <location>
        <begin position="469"/>
        <end position="572"/>
    </location>
</feature>
<keyword evidence="4" id="KW-1003">Cell membrane</keyword>
<feature type="transmembrane region" description="Helical" evidence="14">
    <location>
        <begin position="288"/>
        <end position="307"/>
    </location>
</feature>
<keyword evidence="9 16" id="KW-0418">Kinase</keyword>
<evidence type="ECO:0000256" key="3">
    <source>
        <dbReference type="ARBA" id="ARBA00012438"/>
    </source>
</evidence>
<dbReference type="InterPro" id="IPR005467">
    <property type="entry name" value="His_kinase_dom"/>
</dbReference>
<name>A0ABV6DL62_9BACL</name>
<evidence type="ECO:0000256" key="4">
    <source>
        <dbReference type="ARBA" id="ARBA00022475"/>
    </source>
</evidence>
<evidence type="ECO:0000256" key="11">
    <source>
        <dbReference type="ARBA" id="ARBA00022989"/>
    </source>
</evidence>
<dbReference type="RefSeq" id="WP_377470676.1">
    <property type="nucleotide sequence ID" value="NZ_JBHLWN010000049.1"/>
</dbReference>
<dbReference type="PANTHER" id="PTHR34220">
    <property type="entry name" value="SENSOR HISTIDINE KINASE YPDA"/>
    <property type="match status" value="1"/>
</dbReference>
<dbReference type="Pfam" id="PF06580">
    <property type="entry name" value="His_kinase"/>
    <property type="match status" value="1"/>
</dbReference>
<dbReference type="SUPFAM" id="SSF55874">
    <property type="entry name" value="ATPase domain of HSP90 chaperone/DNA topoisomerase II/histidine kinase"/>
    <property type="match status" value="1"/>
</dbReference>
<dbReference type="Gene3D" id="6.10.340.10">
    <property type="match status" value="1"/>
</dbReference>
<evidence type="ECO:0000256" key="9">
    <source>
        <dbReference type="ARBA" id="ARBA00022777"/>
    </source>
</evidence>
<keyword evidence="7 14" id="KW-0812">Transmembrane</keyword>
<keyword evidence="13 14" id="KW-0472">Membrane</keyword>
<accession>A0ABV6DL62</accession>
<evidence type="ECO:0000256" key="1">
    <source>
        <dbReference type="ARBA" id="ARBA00000085"/>
    </source>
</evidence>
<dbReference type="PRINTS" id="PR00344">
    <property type="entry name" value="BCTRLSENSOR"/>
</dbReference>
<dbReference type="InterPro" id="IPR004358">
    <property type="entry name" value="Sig_transdc_His_kin-like_C"/>
</dbReference>
<proteinExistence type="predicted"/>
<evidence type="ECO:0000256" key="14">
    <source>
        <dbReference type="SAM" id="Phobius"/>
    </source>
</evidence>
<comment type="catalytic activity">
    <reaction evidence="1">
        <text>ATP + protein L-histidine = ADP + protein N-phospho-L-histidine.</text>
        <dbReference type="EC" id="2.7.13.3"/>
    </reaction>
</comment>
<keyword evidence="17" id="KW-1185">Reference proteome</keyword>
<dbReference type="Pfam" id="PF02518">
    <property type="entry name" value="HATPase_c"/>
    <property type="match status" value="1"/>
</dbReference>
<dbReference type="InterPro" id="IPR036890">
    <property type="entry name" value="HATPase_C_sf"/>
</dbReference>
<evidence type="ECO:0000313" key="16">
    <source>
        <dbReference type="EMBL" id="MFC0213381.1"/>
    </source>
</evidence>
<evidence type="ECO:0000259" key="15">
    <source>
        <dbReference type="PROSITE" id="PS50109"/>
    </source>
</evidence>
<dbReference type="InterPro" id="IPR010559">
    <property type="entry name" value="Sig_transdc_His_kin_internal"/>
</dbReference>
<keyword evidence="12" id="KW-0902">Two-component regulatory system</keyword>
<evidence type="ECO:0000313" key="17">
    <source>
        <dbReference type="Proteomes" id="UP001589776"/>
    </source>
</evidence>
<evidence type="ECO:0000256" key="2">
    <source>
        <dbReference type="ARBA" id="ARBA00004651"/>
    </source>
</evidence>
<comment type="subcellular location">
    <subcellularLocation>
        <location evidence="2">Cell membrane</location>
        <topology evidence="2">Multi-pass membrane protein</topology>
    </subcellularLocation>
</comment>
<keyword evidence="5" id="KW-0597">Phosphoprotein</keyword>
<dbReference type="Proteomes" id="UP001589776">
    <property type="component" value="Unassembled WGS sequence"/>
</dbReference>
<dbReference type="InterPro" id="IPR050640">
    <property type="entry name" value="Bact_2-comp_sensor_kinase"/>
</dbReference>
<reference evidence="16 17" key="1">
    <citation type="submission" date="2024-09" db="EMBL/GenBank/DDBJ databases">
        <authorList>
            <person name="Sun Q."/>
            <person name="Mori K."/>
        </authorList>
    </citation>
    <scope>NUCLEOTIDE SEQUENCE [LARGE SCALE GENOMIC DNA]</scope>
    <source>
        <strain evidence="16 17">CCM 7759</strain>
    </source>
</reference>
<dbReference type="EMBL" id="JBHLWN010000049">
    <property type="protein sequence ID" value="MFC0213381.1"/>
    <property type="molecule type" value="Genomic_DNA"/>
</dbReference>
<feature type="transmembrane region" description="Helical" evidence="14">
    <location>
        <begin position="17"/>
        <end position="38"/>
    </location>
</feature>
<protein>
    <recommendedName>
        <fullName evidence="3">histidine kinase</fullName>
        <ecNumber evidence="3">2.7.13.3</ecNumber>
    </recommendedName>
</protein>
<evidence type="ECO:0000256" key="13">
    <source>
        <dbReference type="ARBA" id="ARBA00023136"/>
    </source>
</evidence>
<organism evidence="16 17">
    <name type="scientific">Paenibacillus chartarius</name>
    <dbReference type="NCBI Taxonomy" id="747481"/>
    <lineage>
        <taxon>Bacteria</taxon>
        <taxon>Bacillati</taxon>
        <taxon>Bacillota</taxon>
        <taxon>Bacilli</taxon>
        <taxon>Bacillales</taxon>
        <taxon>Paenibacillaceae</taxon>
        <taxon>Paenibacillus</taxon>
    </lineage>
</organism>
<keyword evidence="6 16" id="KW-0808">Transferase</keyword>
<dbReference type="InterPro" id="IPR003594">
    <property type="entry name" value="HATPase_dom"/>
</dbReference>
<dbReference type="GO" id="GO:0004673">
    <property type="term" value="F:protein histidine kinase activity"/>
    <property type="evidence" value="ECO:0007669"/>
    <property type="project" value="UniProtKB-EC"/>
</dbReference>
<dbReference type="PANTHER" id="PTHR34220:SF11">
    <property type="entry name" value="SENSOR PROTEIN KINASE HPTS"/>
    <property type="match status" value="1"/>
</dbReference>
<dbReference type="EC" id="2.7.13.3" evidence="3"/>
<evidence type="ECO:0000256" key="8">
    <source>
        <dbReference type="ARBA" id="ARBA00022741"/>
    </source>
</evidence>
<keyword evidence="11 14" id="KW-1133">Transmembrane helix</keyword>
<comment type="caution">
    <text evidence="16">The sequence shown here is derived from an EMBL/GenBank/DDBJ whole genome shotgun (WGS) entry which is preliminary data.</text>
</comment>
<gene>
    <name evidence="16" type="ORF">ACFFK0_13105</name>
</gene>
<keyword evidence="8" id="KW-0547">Nucleotide-binding</keyword>
<sequence length="584" mass="66237">MLRPLPRASVRSLRRTLVFYLMVACLLPLILVGVITYYSTYSILAGKIESGVRANLSIEAASLENAINNLDFASKQFALDGQIVAEVTNYLNEQDVFKKSQLMSSINAKINLVNFTNPNLGLTAYVSPDSADPVLFTNLNLKSDFRLEELPGFIHYNGAIYSGPHKTLYSFSNNYVFSEQREIAVNGSGKVIVYLETNYNLFRKILNTNLYGMKVSHLLVNQNGAITYIEDSEVPRHVLEEVRRNAASSFDYDGYKLFRYGSPQGWQLLTVVPTAAFDSEINAWLRNMLILALSMLIFAVVLAYVIWKKVYHPLRNVNLEIVRMAENRAAPVSFTNVMEFDSVLRNFQKMKTTINDLIETVALNEKRKSELEIEKLLGQINPHFLHNTLNTVQWLARMNGQKEIDRLVTLLVKVLQYNLGKQSLIVSIQDEIEALCNYMELQKIRYDYEFDFHIHAEEDTLSVAVPRFLLQPLVENAIYHGMSDSNGRIDVTVLMKGDERVQLKVEDNGAGMDEAAIERMLSDGAAKERGLGIGLSYVKRMLHHYFRDRMEFQIDSAIGSGTAITITIPRMSKEDFDDQSDGRG</sequence>